<dbReference type="PANTHER" id="PTHR47892">
    <property type="entry name" value="UNIVERSAL STRESS PROTEIN E"/>
    <property type="match status" value="1"/>
</dbReference>
<proteinExistence type="inferred from homology"/>
<dbReference type="SUPFAM" id="SSF52402">
    <property type="entry name" value="Adenine nucleotide alpha hydrolases-like"/>
    <property type="match status" value="2"/>
</dbReference>
<evidence type="ECO:0000256" key="1">
    <source>
        <dbReference type="ARBA" id="ARBA00004496"/>
    </source>
</evidence>
<dbReference type="Gene3D" id="3.40.50.12370">
    <property type="match status" value="1"/>
</dbReference>
<dbReference type="AlphaFoldDB" id="A0A0B5K5Y9"/>
<accession>A0A0B5K5Y9</accession>
<name>A0A0B5K5Y9_PSEDL</name>
<evidence type="ECO:0000256" key="2">
    <source>
        <dbReference type="ARBA" id="ARBA00008791"/>
    </source>
</evidence>
<comment type="caution">
    <text evidence="5">The sequence shown here is derived from an EMBL/GenBank/DDBJ whole genome shotgun (WGS) entry which is preliminary data.</text>
</comment>
<protein>
    <submittedName>
        <fullName evidence="5">Universal stress protein</fullName>
    </submittedName>
</protein>
<dbReference type="InterPro" id="IPR006016">
    <property type="entry name" value="UspA"/>
</dbReference>
<keyword evidence="3" id="KW-0963">Cytoplasm</keyword>
<sequence>MDNPQRLLLIASPLMRRTPVYDRAAALAKAKGMALHIVAFDYLEGLATAGLVNDKALAVMREGYVQQHRGWLETQALSMRRNGVTVTTEVVWVQHPLDEILVHLREQPFAMLIKAFEHEPWWARAMFTSLDIQLLRETRIPLHLVHQASHALPRKILAAVDLSRPEDQFEGFNDQIISEALKLALQCNAQIELLYAYDLGSMYLDSGGSREHSFLFDSNLAQTLHEAQSEAFQALAERNGIGAEHRHLRLGDPAKVLALFMENNDIDVLVMGSYHHRGIGWFIGSTAERVLHRLSSSVLVISPEHSQG</sequence>
<evidence type="ECO:0000313" key="6">
    <source>
        <dbReference type="Proteomes" id="UP000218102"/>
    </source>
</evidence>
<evidence type="ECO:0000256" key="3">
    <source>
        <dbReference type="ARBA" id="ARBA00022490"/>
    </source>
</evidence>
<comment type="subcellular location">
    <subcellularLocation>
        <location evidence="1">Cytoplasm</location>
    </subcellularLocation>
</comment>
<dbReference type="KEGG" id="ppj:RK21_02486"/>
<evidence type="ECO:0000256" key="4">
    <source>
        <dbReference type="ARBA" id="ARBA00037131"/>
    </source>
</evidence>
<comment type="function">
    <text evidence="4">Required for resistance to DNA-damaging agents.</text>
</comment>
<dbReference type="Pfam" id="PF00582">
    <property type="entry name" value="Usp"/>
    <property type="match status" value="2"/>
</dbReference>
<reference evidence="5 6" key="1">
    <citation type="submission" date="2017-09" db="EMBL/GenBank/DDBJ databases">
        <authorList>
            <person name="Ehlers B."/>
            <person name="Leendertz F.H."/>
        </authorList>
    </citation>
    <scope>NUCLEOTIDE SEQUENCE [LARGE SCALE GENOMIC DNA]</scope>
    <source>
        <strain evidence="5 6">DJ-1</strain>
    </source>
</reference>
<dbReference type="Proteomes" id="UP000218102">
    <property type="component" value="Unassembled WGS sequence"/>
</dbReference>
<organism evidence="5 6">
    <name type="scientific">Pseudomonas plecoglossicida</name>
    <dbReference type="NCBI Taxonomy" id="70775"/>
    <lineage>
        <taxon>Bacteria</taxon>
        <taxon>Pseudomonadati</taxon>
        <taxon>Pseudomonadota</taxon>
        <taxon>Gammaproteobacteria</taxon>
        <taxon>Pseudomonadales</taxon>
        <taxon>Pseudomonadaceae</taxon>
        <taxon>Pseudomonas</taxon>
    </lineage>
</organism>
<evidence type="ECO:0000313" key="5">
    <source>
        <dbReference type="EMBL" id="PBJ94940.1"/>
    </source>
</evidence>
<dbReference type="PANTHER" id="PTHR47892:SF1">
    <property type="entry name" value="UNIVERSAL STRESS PROTEIN E"/>
    <property type="match status" value="1"/>
</dbReference>
<gene>
    <name evidence="5" type="ORF">CMV24_13405</name>
</gene>
<comment type="similarity">
    <text evidence="2">Belongs to the universal stress protein A family.</text>
</comment>
<dbReference type="EMBL" id="NTME01000011">
    <property type="protein sequence ID" value="PBJ94940.1"/>
    <property type="molecule type" value="Genomic_DNA"/>
</dbReference>
<dbReference type="GO" id="GO:0005737">
    <property type="term" value="C:cytoplasm"/>
    <property type="evidence" value="ECO:0007669"/>
    <property type="project" value="UniProtKB-SubCell"/>
</dbReference>
<dbReference type="RefSeq" id="WP_023661502.1">
    <property type="nucleotide sequence ID" value="NZ_CP010359.1"/>
</dbReference>